<dbReference type="AlphaFoldDB" id="A4BG81"/>
<dbReference type="STRING" id="314283.MED297_04382"/>
<evidence type="ECO:0000313" key="6">
    <source>
        <dbReference type="Proteomes" id="UP000005953"/>
    </source>
</evidence>
<keyword evidence="3" id="KW-0862">Zinc</keyword>
<gene>
    <name evidence="5" type="ORF">MED297_04382</name>
</gene>
<evidence type="ECO:0000259" key="4">
    <source>
        <dbReference type="PROSITE" id="PS50199"/>
    </source>
</evidence>
<keyword evidence="6" id="KW-1185">Reference proteome</keyword>
<accession>A4BG81</accession>
<keyword evidence="2" id="KW-0863">Zinc-finger</keyword>
<keyword evidence="1" id="KW-0479">Metal-binding</keyword>
<evidence type="ECO:0000256" key="2">
    <source>
        <dbReference type="ARBA" id="ARBA00022771"/>
    </source>
</evidence>
<comment type="caution">
    <text evidence="5">The sequence shown here is derived from an EMBL/GenBank/DDBJ whole genome shotgun (WGS) entry which is preliminary data.</text>
</comment>
<sequence>MLFRYIQWHVKPRGLSFVLYTGRIMKTRTTLLIYTHPLLYQVVNVQNLLKLRHIATTIHNEFSAGGTGDLSANETWAELWLEDERDAPLAKSIIDEMNAASAEEWFCSQCGEKNGGAFEFCWQCEQPR</sequence>
<name>A4BG81_9GAMM</name>
<protein>
    <submittedName>
        <fullName evidence="5">Uncharacterized conserved protein containing predicted Zn-ribbon like domain</fullName>
    </submittedName>
</protein>
<evidence type="ECO:0000256" key="1">
    <source>
        <dbReference type="ARBA" id="ARBA00022723"/>
    </source>
</evidence>
<feature type="domain" description="RanBP2-type" evidence="4">
    <location>
        <begin position="101"/>
        <end position="128"/>
    </location>
</feature>
<evidence type="ECO:0000313" key="5">
    <source>
        <dbReference type="EMBL" id="EAR08876.1"/>
    </source>
</evidence>
<dbReference type="PROSITE" id="PS50199">
    <property type="entry name" value="ZF_RANBP2_2"/>
    <property type="match status" value="1"/>
</dbReference>
<proteinExistence type="predicted"/>
<dbReference type="InterPro" id="IPR001876">
    <property type="entry name" value="Znf_RanBP2"/>
</dbReference>
<dbReference type="Proteomes" id="UP000005953">
    <property type="component" value="Unassembled WGS sequence"/>
</dbReference>
<reference evidence="5 6" key="1">
    <citation type="submission" date="2006-02" db="EMBL/GenBank/DDBJ databases">
        <authorList>
            <person name="Pinhassi J."/>
            <person name="Pedros-Alio C."/>
            <person name="Ferriera S."/>
            <person name="Johnson J."/>
            <person name="Kravitz S."/>
            <person name="Halpern A."/>
            <person name="Remington K."/>
            <person name="Beeson K."/>
            <person name="Tran B."/>
            <person name="Rogers Y.-H."/>
            <person name="Friedman R."/>
            <person name="Venter J.C."/>
        </authorList>
    </citation>
    <scope>NUCLEOTIDE SEQUENCE [LARGE SCALE GENOMIC DNA]</scope>
    <source>
        <strain evidence="5 6">MED297</strain>
    </source>
</reference>
<dbReference type="EMBL" id="AAOE01000015">
    <property type="protein sequence ID" value="EAR08876.1"/>
    <property type="molecule type" value="Genomic_DNA"/>
</dbReference>
<dbReference type="GO" id="GO:0008270">
    <property type="term" value="F:zinc ion binding"/>
    <property type="evidence" value="ECO:0007669"/>
    <property type="project" value="UniProtKB-KW"/>
</dbReference>
<dbReference type="PROSITE" id="PS01358">
    <property type="entry name" value="ZF_RANBP2_1"/>
    <property type="match status" value="1"/>
</dbReference>
<dbReference type="HOGENOM" id="CLU_155686_0_0_6"/>
<evidence type="ECO:0000256" key="3">
    <source>
        <dbReference type="ARBA" id="ARBA00022833"/>
    </source>
</evidence>
<organism evidence="5 6">
    <name type="scientific">Reinekea blandensis MED297</name>
    <dbReference type="NCBI Taxonomy" id="314283"/>
    <lineage>
        <taxon>Bacteria</taxon>
        <taxon>Pseudomonadati</taxon>
        <taxon>Pseudomonadota</taxon>
        <taxon>Gammaproteobacteria</taxon>
        <taxon>Oceanospirillales</taxon>
        <taxon>Saccharospirillaceae</taxon>
        <taxon>Reinekea</taxon>
    </lineage>
</organism>